<proteinExistence type="predicted"/>
<protein>
    <submittedName>
        <fullName evidence="1">Uncharacterized protein</fullName>
    </submittedName>
</protein>
<organism evidence="1 2">
    <name type="scientific">Sandaracinus amylolyticus</name>
    <dbReference type="NCBI Taxonomy" id="927083"/>
    <lineage>
        <taxon>Bacteria</taxon>
        <taxon>Pseudomonadati</taxon>
        <taxon>Myxococcota</taxon>
        <taxon>Polyangia</taxon>
        <taxon>Polyangiales</taxon>
        <taxon>Sandaracinaceae</taxon>
        <taxon>Sandaracinus</taxon>
    </lineage>
</organism>
<gene>
    <name evidence="1" type="ORF">DB32_000788</name>
</gene>
<accession>A0A0F6SDL2</accession>
<evidence type="ECO:0000313" key="2">
    <source>
        <dbReference type="Proteomes" id="UP000034883"/>
    </source>
</evidence>
<dbReference type="KEGG" id="samy:DB32_000788"/>
<dbReference type="Proteomes" id="UP000034883">
    <property type="component" value="Chromosome"/>
</dbReference>
<dbReference type="RefSeq" id="WP_053231076.1">
    <property type="nucleotide sequence ID" value="NZ_CP011125.1"/>
</dbReference>
<keyword evidence="2" id="KW-1185">Reference proteome</keyword>
<reference evidence="1 2" key="1">
    <citation type="submission" date="2015-03" db="EMBL/GenBank/DDBJ databases">
        <title>Genome assembly of Sandaracinus amylolyticus DSM 53668.</title>
        <authorList>
            <person name="Sharma G."/>
            <person name="Subramanian S."/>
        </authorList>
    </citation>
    <scope>NUCLEOTIDE SEQUENCE [LARGE SCALE GENOMIC DNA]</scope>
    <source>
        <strain evidence="1 2">DSM 53668</strain>
    </source>
</reference>
<evidence type="ECO:0000313" key="1">
    <source>
        <dbReference type="EMBL" id="AKF03639.1"/>
    </source>
</evidence>
<dbReference type="AlphaFoldDB" id="A0A0F6SDL2"/>
<name>A0A0F6SDL2_9BACT</name>
<dbReference type="STRING" id="927083.DB32_000788"/>
<sequence>MHAVAVTRARLAVAPLAGYRDASPTDVTPTREALARVIAELTGRDLYSVRLRLGQPLPWIVALEPDESRAHALVTELRRRGLGAVTRPDDAPWTTRHGALSLHDDALSFEPSGARIPYRAIRVVVLATIDEETSREHVDFVRVSNDPRSAEPYMPVSRYQNETSRSRAAYLELDGSEPGVRLVQSGLSLAGADPGRTSFERFDRALHALLARIPEHVPRDARLVDARRVRQGFALRNDGRERITSNVRETDLAARLLARAWLEDQIDPA</sequence>
<dbReference type="EMBL" id="CP011125">
    <property type="protein sequence ID" value="AKF03639.1"/>
    <property type="molecule type" value="Genomic_DNA"/>
</dbReference>